<evidence type="ECO:0000259" key="6">
    <source>
        <dbReference type="Pfam" id="PF08386"/>
    </source>
</evidence>
<evidence type="ECO:0000313" key="7">
    <source>
        <dbReference type="EMBL" id="GAA4671399.1"/>
    </source>
</evidence>
<keyword evidence="3 7" id="KW-0378">Hydrolase</keyword>
<dbReference type="InterPro" id="IPR051601">
    <property type="entry name" value="Serine_prot/Carboxylest_S33"/>
</dbReference>
<protein>
    <submittedName>
        <fullName evidence="7">Alpha/beta hydrolase</fullName>
    </submittedName>
</protein>
<dbReference type="SUPFAM" id="SSF53474">
    <property type="entry name" value="alpha/beta-Hydrolases"/>
    <property type="match status" value="1"/>
</dbReference>
<keyword evidence="8" id="KW-1185">Reference proteome</keyword>
<evidence type="ECO:0000256" key="1">
    <source>
        <dbReference type="ARBA" id="ARBA00010088"/>
    </source>
</evidence>
<evidence type="ECO:0000313" key="8">
    <source>
        <dbReference type="Proteomes" id="UP001500621"/>
    </source>
</evidence>
<name>A0ABP8VTG0_9ACTN</name>
<dbReference type="EMBL" id="BAABIM010000001">
    <property type="protein sequence ID" value="GAA4671399.1"/>
    <property type="molecule type" value="Genomic_DNA"/>
</dbReference>
<reference evidence="8" key="1">
    <citation type="journal article" date="2019" name="Int. J. Syst. Evol. Microbiol.">
        <title>The Global Catalogue of Microorganisms (GCM) 10K type strain sequencing project: providing services to taxonomists for standard genome sequencing and annotation.</title>
        <authorList>
            <consortium name="The Broad Institute Genomics Platform"/>
            <consortium name="The Broad Institute Genome Sequencing Center for Infectious Disease"/>
            <person name="Wu L."/>
            <person name="Ma J."/>
        </authorList>
    </citation>
    <scope>NUCLEOTIDE SEQUENCE [LARGE SCALE GENOMIC DNA]</scope>
    <source>
        <strain evidence="8">JCM 18127</strain>
    </source>
</reference>
<dbReference type="InterPro" id="IPR029058">
    <property type="entry name" value="AB_hydrolase_fold"/>
</dbReference>
<gene>
    <name evidence="7" type="ORF">GCM10023226_04990</name>
</gene>
<dbReference type="RefSeq" id="WP_345262468.1">
    <property type="nucleotide sequence ID" value="NZ_BAABIM010000001.1"/>
</dbReference>
<feature type="domain" description="Peptidase S33 tripeptidyl aminopeptidase-like C-terminal" evidence="6">
    <location>
        <begin position="430"/>
        <end position="531"/>
    </location>
</feature>
<organism evidence="7 8">
    <name type="scientific">Nocardioides nanhaiensis</name>
    <dbReference type="NCBI Taxonomy" id="1476871"/>
    <lineage>
        <taxon>Bacteria</taxon>
        <taxon>Bacillati</taxon>
        <taxon>Actinomycetota</taxon>
        <taxon>Actinomycetes</taxon>
        <taxon>Propionibacteriales</taxon>
        <taxon>Nocardioidaceae</taxon>
        <taxon>Nocardioides</taxon>
    </lineage>
</organism>
<evidence type="ECO:0000256" key="2">
    <source>
        <dbReference type="ARBA" id="ARBA00022729"/>
    </source>
</evidence>
<keyword evidence="2" id="KW-0732">Signal</keyword>
<sequence>MTRTTRVIVLVLVAVLVLGSVGAGVFALIDGGAGSQGERETDTDADEDREPAPPLPEEDGARQPPQAALAPFYEQTIAWEPCGSLDCATLTVPVDYADPQGQTFELALNRRAAEDPQNRLGALAVNPGGPGAPGTTYVEQASLAFRAPLLGRYDLVGFDPRGTGASDPVDCLPDEGLDALRALDPDPDTEDEVSFYADSYEQFFAGCVQSSDELVGHVTTVETARDLDVLRAALGQNELDYFGASYGTKLGATYAELFPAQVGRFVLDGAVDVTLGSRELSLAQAGGFETALRAYVQDCLDTQGPDCFLGSTLEVGLATIAGVVEDADAQPLPTNSEGRELSAGLAFYGIITPLYNRDYWELLTQGLQMALDGDGTMLLFLSDAYASREPSGYADNSAEAILAINCLDDPYSIPPEQVPGQYAAFEEASPTFGRIFAWGLVGCRGIQVQASEPPPTIRARGAAPILVTGTTRDPATPYAWAVALADQLESGVLLSRDGDGHTAYNQGNGCADAAIEAYLLEGYVPTRDVEC</sequence>
<proteinExistence type="inferred from homology"/>
<evidence type="ECO:0000256" key="3">
    <source>
        <dbReference type="ARBA" id="ARBA00022801"/>
    </source>
</evidence>
<dbReference type="Proteomes" id="UP001500621">
    <property type="component" value="Unassembled WGS sequence"/>
</dbReference>
<dbReference type="InterPro" id="IPR000073">
    <property type="entry name" value="AB_hydrolase_1"/>
</dbReference>
<dbReference type="InterPro" id="IPR013595">
    <property type="entry name" value="Pept_S33_TAP-like_C"/>
</dbReference>
<comment type="caution">
    <text evidence="7">The sequence shown here is derived from an EMBL/GenBank/DDBJ whole genome shotgun (WGS) entry which is preliminary data.</text>
</comment>
<feature type="domain" description="AB hydrolase-1" evidence="5">
    <location>
        <begin position="126"/>
        <end position="301"/>
    </location>
</feature>
<dbReference type="Pfam" id="PF00561">
    <property type="entry name" value="Abhydrolase_1"/>
    <property type="match status" value="1"/>
</dbReference>
<dbReference type="PANTHER" id="PTHR43248">
    <property type="entry name" value="2-SUCCINYL-6-HYDROXY-2,4-CYCLOHEXADIENE-1-CARBOXYLATE SYNTHASE"/>
    <property type="match status" value="1"/>
</dbReference>
<accession>A0ABP8VTG0</accession>
<dbReference type="PANTHER" id="PTHR43248:SF29">
    <property type="entry name" value="TRIPEPTIDYL AMINOPEPTIDASE"/>
    <property type="match status" value="1"/>
</dbReference>
<dbReference type="Gene3D" id="3.40.50.1820">
    <property type="entry name" value="alpha/beta hydrolase"/>
    <property type="match status" value="1"/>
</dbReference>
<comment type="similarity">
    <text evidence="1">Belongs to the peptidase S33 family.</text>
</comment>
<evidence type="ECO:0000259" key="5">
    <source>
        <dbReference type="Pfam" id="PF00561"/>
    </source>
</evidence>
<dbReference type="Pfam" id="PF08386">
    <property type="entry name" value="Abhydrolase_4"/>
    <property type="match status" value="1"/>
</dbReference>
<feature type="region of interest" description="Disordered" evidence="4">
    <location>
        <begin position="31"/>
        <end position="64"/>
    </location>
</feature>
<dbReference type="GO" id="GO:0016787">
    <property type="term" value="F:hydrolase activity"/>
    <property type="evidence" value="ECO:0007669"/>
    <property type="project" value="UniProtKB-KW"/>
</dbReference>
<evidence type="ECO:0000256" key="4">
    <source>
        <dbReference type="SAM" id="MobiDB-lite"/>
    </source>
</evidence>